<proteinExistence type="predicted"/>
<dbReference type="Proteomes" id="UP000225393">
    <property type="component" value="Segment"/>
</dbReference>
<dbReference type="NCBIfam" id="TIGR01603">
    <property type="entry name" value="maj_tail_phi13"/>
    <property type="match status" value="1"/>
</dbReference>
<organism evidence="1 2">
    <name type="scientific">Staphylococcus phage P240</name>
    <dbReference type="NCBI Taxonomy" id="1920379"/>
    <lineage>
        <taxon>Viruses</taxon>
        <taxon>Duplodnaviria</taxon>
        <taxon>Heunggongvirae</taxon>
        <taxon>Uroviricota</taxon>
        <taxon>Caudoviricetes</taxon>
        <taxon>Triavirus</taxon>
        <taxon>Triavirus P240</taxon>
    </lineage>
</organism>
<evidence type="ECO:0000313" key="2">
    <source>
        <dbReference type="Proteomes" id="UP000225393"/>
    </source>
</evidence>
<dbReference type="EMBL" id="KY056620">
    <property type="protein sequence ID" value="APD21418.1"/>
    <property type="molecule type" value="Genomic_DNA"/>
</dbReference>
<name>A0A1X9IGU1_9CAUD</name>
<keyword evidence="2" id="KW-1185">Reference proteome</keyword>
<reference evidence="1 2" key="1">
    <citation type="journal article" date="2017" name="Sci. Rep.">
        <title>Acquisition of virulence factors in livestock-associated MRSA: Lysogenic conversion of CC398 strains by virulence gene-containing phages.</title>
        <authorList>
            <person name="Kraushaar B."/>
            <person name="Hammerl J.A."/>
            <person name="Kienol M."/>
            <person name="Heinig M.L."/>
            <person name="Sperling N."/>
            <person name="Dinh Thanh M."/>
            <person name="Reetz J."/>
            <person name="Jackel C."/>
            <person name="Fetsch A."/>
            <person name="Hertwig S."/>
        </authorList>
    </citation>
    <scope>NUCLEOTIDE SEQUENCE [LARGE SCALE GENOMIC DNA]</scope>
</reference>
<gene>
    <name evidence="1" type="ORF">P240_10</name>
</gene>
<dbReference type="InterPro" id="IPR006724">
    <property type="entry name" value="Phage_TTP"/>
</dbReference>
<accession>A0A1X9IGU1</accession>
<protein>
    <submittedName>
        <fullName evidence="1">Major tail protein</fullName>
    </submittedName>
</protein>
<evidence type="ECO:0000313" key="1">
    <source>
        <dbReference type="EMBL" id="APD21418.1"/>
    </source>
</evidence>
<sequence>MAEGQGSYKVGFKRLYVGVFNPEATKVVKRMTWEDEKGGTVDLNITGLAPDLVDMFASNKRVWMKKQGTNEVKSDMSIFNIPSDDLNTVIGRTKDKNGTSWVGENTRAPYVTVIGESERWFNRSAGICSLT</sequence>
<dbReference type="Pfam" id="PF04630">
    <property type="entry name" value="Phage_TTP_1"/>
    <property type="match status" value="1"/>
</dbReference>
<dbReference type="InterPro" id="IPR006490">
    <property type="entry name" value="Maj_tail_phi13"/>
</dbReference>